<sequence length="144" mass="16299">MKNTVRTVTIAIDTNEIKREVYAESACIALMTQESERPEIITDDNRKLMRVYIGEALVEFASRFCAFIDGSLLNLDSEDEILQIPMLIPESTRLSLQMIRRLIEKIISSAVLAMCYETNSELSQTITERRNSSIARLLVALIGI</sequence>
<name>A0A9D9IPS9_9BACT</name>
<evidence type="ECO:0000313" key="2">
    <source>
        <dbReference type="Proteomes" id="UP000823598"/>
    </source>
</evidence>
<organism evidence="1 2">
    <name type="scientific">Candidatus Limisoma faecipullorum</name>
    <dbReference type="NCBI Taxonomy" id="2840854"/>
    <lineage>
        <taxon>Bacteria</taxon>
        <taxon>Pseudomonadati</taxon>
        <taxon>Bacteroidota</taxon>
        <taxon>Bacteroidia</taxon>
        <taxon>Bacteroidales</taxon>
        <taxon>Candidatus Limisoma</taxon>
    </lineage>
</organism>
<dbReference type="AlphaFoldDB" id="A0A9D9IPS9"/>
<evidence type="ECO:0000313" key="1">
    <source>
        <dbReference type="EMBL" id="MBO8476031.1"/>
    </source>
</evidence>
<reference evidence="1" key="2">
    <citation type="journal article" date="2021" name="PeerJ">
        <title>Extensive microbial diversity within the chicken gut microbiome revealed by metagenomics and culture.</title>
        <authorList>
            <person name="Gilroy R."/>
            <person name="Ravi A."/>
            <person name="Getino M."/>
            <person name="Pursley I."/>
            <person name="Horton D.L."/>
            <person name="Alikhan N.F."/>
            <person name="Baker D."/>
            <person name="Gharbi K."/>
            <person name="Hall N."/>
            <person name="Watson M."/>
            <person name="Adriaenssens E.M."/>
            <person name="Foster-Nyarko E."/>
            <person name="Jarju S."/>
            <person name="Secka A."/>
            <person name="Antonio M."/>
            <person name="Oren A."/>
            <person name="Chaudhuri R.R."/>
            <person name="La Ragione R."/>
            <person name="Hildebrand F."/>
            <person name="Pallen M.J."/>
        </authorList>
    </citation>
    <scope>NUCLEOTIDE SEQUENCE</scope>
    <source>
        <strain evidence="1">6919</strain>
    </source>
</reference>
<comment type="caution">
    <text evidence="1">The sequence shown here is derived from an EMBL/GenBank/DDBJ whole genome shotgun (WGS) entry which is preliminary data.</text>
</comment>
<gene>
    <name evidence="1" type="ORF">IAB88_03445</name>
</gene>
<accession>A0A9D9IPS9</accession>
<dbReference type="Proteomes" id="UP000823598">
    <property type="component" value="Unassembled WGS sequence"/>
</dbReference>
<protein>
    <submittedName>
        <fullName evidence="1">Uncharacterized protein</fullName>
    </submittedName>
</protein>
<dbReference type="EMBL" id="JADIMC010000039">
    <property type="protein sequence ID" value="MBO8476031.1"/>
    <property type="molecule type" value="Genomic_DNA"/>
</dbReference>
<reference evidence="1" key="1">
    <citation type="submission" date="2020-10" db="EMBL/GenBank/DDBJ databases">
        <authorList>
            <person name="Gilroy R."/>
        </authorList>
    </citation>
    <scope>NUCLEOTIDE SEQUENCE</scope>
    <source>
        <strain evidence="1">6919</strain>
    </source>
</reference>
<proteinExistence type="predicted"/>